<dbReference type="InterPro" id="IPR023346">
    <property type="entry name" value="Lysozyme-like_dom_sf"/>
</dbReference>
<dbReference type="EMBL" id="JAJHPV010000013">
    <property type="protein sequence ID" value="MCC6072003.1"/>
    <property type="molecule type" value="Genomic_DNA"/>
</dbReference>
<keyword evidence="1" id="KW-0732">Signal</keyword>
<keyword evidence="3" id="KW-1185">Reference proteome</keyword>
<feature type="chain" id="PRO_5046938471" description="Transglycosylase SLT domain-containing protein" evidence="1">
    <location>
        <begin position="27"/>
        <end position="238"/>
    </location>
</feature>
<gene>
    <name evidence="2" type="ORF">LMJ30_13680</name>
</gene>
<name>A0ABS8IVW1_9BURK</name>
<evidence type="ECO:0000313" key="2">
    <source>
        <dbReference type="EMBL" id="MCC6072003.1"/>
    </source>
</evidence>
<dbReference type="Gene3D" id="1.10.530.10">
    <property type="match status" value="1"/>
</dbReference>
<feature type="signal peptide" evidence="1">
    <location>
        <begin position="1"/>
        <end position="26"/>
    </location>
</feature>
<organism evidence="2 3">
    <name type="scientific">Massilia agrisoli</name>
    <dbReference type="NCBI Taxonomy" id="2892444"/>
    <lineage>
        <taxon>Bacteria</taxon>
        <taxon>Pseudomonadati</taxon>
        <taxon>Pseudomonadota</taxon>
        <taxon>Betaproteobacteria</taxon>
        <taxon>Burkholderiales</taxon>
        <taxon>Oxalobacteraceae</taxon>
        <taxon>Telluria group</taxon>
        <taxon>Massilia</taxon>
    </lineage>
</organism>
<comment type="caution">
    <text evidence="2">The sequence shown here is derived from an EMBL/GenBank/DDBJ whole genome shotgun (WGS) entry which is preliminary data.</text>
</comment>
<evidence type="ECO:0000256" key="1">
    <source>
        <dbReference type="SAM" id="SignalP"/>
    </source>
</evidence>
<protein>
    <recommendedName>
        <fullName evidence="4">Transglycosylase SLT domain-containing protein</fullName>
    </recommendedName>
</protein>
<dbReference type="Proteomes" id="UP001198701">
    <property type="component" value="Unassembled WGS sequence"/>
</dbReference>
<reference evidence="2 3" key="1">
    <citation type="submission" date="2021-11" db="EMBL/GenBank/DDBJ databases">
        <authorList>
            <person name="Huq M.A."/>
        </authorList>
    </citation>
    <scope>NUCLEOTIDE SEQUENCE [LARGE SCALE GENOMIC DNA]</scope>
    <source>
        <strain evidence="2 3">MAHUQ-52</strain>
    </source>
</reference>
<accession>A0ABS8IVW1</accession>
<dbReference type="SUPFAM" id="SSF53955">
    <property type="entry name" value="Lysozyme-like"/>
    <property type="match status" value="1"/>
</dbReference>
<sequence>MKLNNKAGLLVALFAAGMAGAPAAFADGKASELNLHAKKYQQYFAEASAEFNVPVELLEAIAYAETRWRHHMPKGQARKNGEPDVEVDPHGGMPPNYGIMGLRNDSHFGTSLVQAAGLIREQPATLLSSTRANIRGAAALLAYHGARKTRAFPLEDWERAVALYSGIPQPEIAQLYTYEVFTAIRQGREGADYKIRQRHVEMEKIYGRDKLKKLAAPRITVETGVPDPKISVPDFQSK</sequence>
<evidence type="ECO:0000313" key="3">
    <source>
        <dbReference type="Proteomes" id="UP001198701"/>
    </source>
</evidence>
<evidence type="ECO:0008006" key="4">
    <source>
        <dbReference type="Google" id="ProtNLM"/>
    </source>
</evidence>
<dbReference type="RefSeq" id="WP_229432871.1">
    <property type="nucleotide sequence ID" value="NZ_JAJHPV010000013.1"/>
</dbReference>
<proteinExistence type="predicted"/>